<dbReference type="OrthoDB" id="444325at2759"/>
<name>A0A9P8TPI3_WICPI</name>
<evidence type="ECO:0000256" key="1">
    <source>
        <dbReference type="SAM" id="MobiDB-lite"/>
    </source>
</evidence>
<protein>
    <recommendedName>
        <fullName evidence="6">CWF19-like protein DRN1</fullName>
    </recommendedName>
</protein>
<reference evidence="4" key="2">
    <citation type="submission" date="2021-01" db="EMBL/GenBank/DDBJ databases">
        <authorList>
            <person name="Schikora-Tamarit M.A."/>
        </authorList>
    </citation>
    <scope>NUCLEOTIDE SEQUENCE</scope>
    <source>
        <strain evidence="4">CBS2887</strain>
    </source>
</reference>
<dbReference type="Proteomes" id="UP000774326">
    <property type="component" value="Unassembled WGS sequence"/>
</dbReference>
<dbReference type="Pfam" id="PF04676">
    <property type="entry name" value="CwfJ_C_2"/>
    <property type="match status" value="1"/>
</dbReference>
<evidence type="ECO:0000259" key="3">
    <source>
        <dbReference type="Pfam" id="PF04677"/>
    </source>
</evidence>
<dbReference type="GO" id="GO:0061632">
    <property type="term" value="F:RNA lariat debranching enzyme activator activity"/>
    <property type="evidence" value="ECO:0007669"/>
    <property type="project" value="TreeGrafter"/>
</dbReference>
<evidence type="ECO:0000259" key="2">
    <source>
        <dbReference type="Pfam" id="PF04676"/>
    </source>
</evidence>
<dbReference type="PANTHER" id="PTHR12072:SF4">
    <property type="entry name" value="CWF19-LIKE PROTEIN 1"/>
    <property type="match status" value="1"/>
</dbReference>
<dbReference type="PANTHER" id="PTHR12072">
    <property type="entry name" value="CWF19, CELL CYCLE CONTROL PROTEIN"/>
    <property type="match status" value="1"/>
</dbReference>
<dbReference type="InterPro" id="IPR040194">
    <property type="entry name" value="Cwf19-like"/>
</dbReference>
<gene>
    <name evidence="4" type="ORF">WICPIJ_002752</name>
</gene>
<dbReference type="CDD" id="cd07380">
    <property type="entry name" value="MPP_CWF19_N"/>
    <property type="match status" value="1"/>
</dbReference>
<comment type="caution">
    <text evidence="4">The sequence shown here is derived from an EMBL/GenBank/DDBJ whole genome shotgun (WGS) entry which is preliminary data.</text>
</comment>
<dbReference type="Pfam" id="PF04677">
    <property type="entry name" value="CwfJ_C_1"/>
    <property type="match status" value="1"/>
</dbReference>
<accession>A0A9P8TPI3</accession>
<dbReference type="AlphaFoldDB" id="A0A9P8TPI3"/>
<dbReference type="Gene3D" id="3.30.428.10">
    <property type="entry name" value="HIT-like"/>
    <property type="match status" value="1"/>
</dbReference>
<dbReference type="GO" id="GO:0071014">
    <property type="term" value="C:post-mRNA release spliceosomal complex"/>
    <property type="evidence" value="ECO:0007669"/>
    <property type="project" value="TreeGrafter"/>
</dbReference>
<proteinExistence type="predicted"/>
<keyword evidence="5" id="KW-1185">Reference proteome</keyword>
<dbReference type="GO" id="GO:0000398">
    <property type="term" value="P:mRNA splicing, via spliceosome"/>
    <property type="evidence" value="ECO:0007669"/>
    <property type="project" value="TreeGrafter"/>
</dbReference>
<feature type="domain" description="Cwf19-like protein C-terminal" evidence="2">
    <location>
        <begin position="427"/>
        <end position="516"/>
    </location>
</feature>
<evidence type="ECO:0000313" key="5">
    <source>
        <dbReference type="Proteomes" id="UP000774326"/>
    </source>
</evidence>
<reference evidence="4" key="1">
    <citation type="journal article" date="2021" name="Open Biol.">
        <title>Shared evolutionary footprints suggest mitochondrial oxidative damage underlies multiple complex I losses in fungi.</title>
        <authorList>
            <person name="Schikora-Tamarit M.A."/>
            <person name="Marcet-Houben M."/>
            <person name="Nosek J."/>
            <person name="Gabaldon T."/>
        </authorList>
    </citation>
    <scope>NUCLEOTIDE SEQUENCE</scope>
    <source>
        <strain evidence="4">CBS2887</strain>
    </source>
</reference>
<evidence type="ECO:0000313" key="4">
    <source>
        <dbReference type="EMBL" id="KAH3686255.1"/>
    </source>
</evidence>
<dbReference type="InterPro" id="IPR006768">
    <property type="entry name" value="Cwf19-like_C_dom-1"/>
</dbReference>
<dbReference type="EMBL" id="JAEUBG010001492">
    <property type="protein sequence ID" value="KAH3686255.1"/>
    <property type="molecule type" value="Genomic_DNA"/>
</dbReference>
<sequence>MSEFSATLVLHPDSTQLKTIITKVNTLNSKSGPFDAVIFLGDAITEPLQLEEPLATSGYLCEGQSEVSSNLLSNNTNITYLPGKYGVFTTVDNLKIAYLTGDEEYLKTNHSDIIDKFTKVNTNIDILITNKWSQVIANEEKLFYGDSQIDPIVELLKPKYHFCVGSNTQGKFFERLPFKWEDDDKVTRFISLAKFGNANKEKWIYAFNLNQSNVAESLPANLTANPYKAAKELQLSSKALMTKRPTEESNEQQHPAKKQRKEVSPKDCFFCLSNPQIQTHMIISIGEHAYLTIAKGPLTKPNTQMSFSGHCLIIPIEHCPCLPSIADGGDGVRSVVKTPLHNEILRYQSSLVRLFTSLNHAVVFYQINKKDNFHFHIQCFPVPVDFLVDFNQILQRNTDINNKQGKFRQNSKLKFQKFTTDTDEQYLKIVNDPDAEYIKFTTFVRTVGSTTSTDQEIYISRLDPDSSLDLQFGRKVMAYLLRTPKRIKWMDCKQSEQRETEETEQFKDKFKGFDFTLQE</sequence>
<feature type="region of interest" description="Disordered" evidence="1">
    <location>
        <begin position="242"/>
        <end position="261"/>
    </location>
</feature>
<dbReference type="InterPro" id="IPR036265">
    <property type="entry name" value="HIT-like_sf"/>
</dbReference>
<feature type="domain" description="Cwf19-like C-terminal" evidence="3">
    <location>
        <begin position="257"/>
        <end position="384"/>
    </location>
</feature>
<evidence type="ECO:0008006" key="6">
    <source>
        <dbReference type="Google" id="ProtNLM"/>
    </source>
</evidence>
<dbReference type="InterPro" id="IPR006767">
    <property type="entry name" value="Cwf19-like_C_dom-2"/>
</dbReference>
<organism evidence="4 5">
    <name type="scientific">Wickerhamomyces pijperi</name>
    <name type="common">Yeast</name>
    <name type="synonym">Pichia pijperi</name>
    <dbReference type="NCBI Taxonomy" id="599730"/>
    <lineage>
        <taxon>Eukaryota</taxon>
        <taxon>Fungi</taxon>
        <taxon>Dikarya</taxon>
        <taxon>Ascomycota</taxon>
        <taxon>Saccharomycotina</taxon>
        <taxon>Saccharomycetes</taxon>
        <taxon>Phaffomycetales</taxon>
        <taxon>Wickerhamomycetaceae</taxon>
        <taxon>Wickerhamomyces</taxon>
    </lineage>
</organism>